<dbReference type="SUPFAM" id="SSF52025">
    <property type="entry name" value="PA domain"/>
    <property type="match status" value="1"/>
</dbReference>
<dbReference type="Gene3D" id="3.40.630.10">
    <property type="entry name" value="Zn peptidases"/>
    <property type="match status" value="1"/>
</dbReference>
<feature type="compositionally biased region" description="Polar residues" evidence="2">
    <location>
        <begin position="9"/>
        <end position="18"/>
    </location>
</feature>
<reference evidence="4 5" key="1">
    <citation type="journal article" date="2023" name="Elife">
        <title>Identification of key yeast species and microbe-microbe interactions impacting larval growth of Drosophila in the wild.</title>
        <authorList>
            <person name="Mure A."/>
            <person name="Sugiura Y."/>
            <person name="Maeda R."/>
            <person name="Honda K."/>
            <person name="Sakurai N."/>
            <person name="Takahashi Y."/>
            <person name="Watada M."/>
            <person name="Katoh T."/>
            <person name="Gotoh A."/>
            <person name="Gotoh Y."/>
            <person name="Taniguchi I."/>
            <person name="Nakamura K."/>
            <person name="Hayashi T."/>
            <person name="Katayama T."/>
            <person name="Uemura T."/>
            <person name="Hattori Y."/>
        </authorList>
    </citation>
    <scope>NUCLEOTIDE SEQUENCE [LARGE SCALE GENOMIC DNA]</scope>
    <source>
        <strain evidence="4 5">SC-9</strain>
    </source>
</reference>
<name>A0AAV5QFC4_9ASCO</name>
<evidence type="ECO:0000313" key="4">
    <source>
        <dbReference type="EMBL" id="GMM33301.1"/>
    </source>
</evidence>
<dbReference type="Pfam" id="PF04253">
    <property type="entry name" value="TFR_dimer"/>
    <property type="match status" value="1"/>
</dbReference>
<evidence type="ECO:0000256" key="1">
    <source>
        <dbReference type="ARBA" id="ARBA00005634"/>
    </source>
</evidence>
<dbReference type="SUPFAM" id="SSF53187">
    <property type="entry name" value="Zn-dependent exopeptidases"/>
    <property type="match status" value="1"/>
</dbReference>
<protein>
    <recommendedName>
        <fullName evidence="3">Transferrin receptor-like dimerisation domain-containing protein</fullName>
    </recommendedName>
</protein>
<dbReference type="InterPro" id="IPR036757">
    <property type="entry name" value="TFR-like_dimer_dom_sf"/>
</dbReference>
<comment type="similarity">
    <text evidence="1">Belongs to the peptidase M28 family. M28B subfamily.</text>
</comment>
<organism evidence="4 5">
    <name type="scientific">Saccharomycopsis crataegensis</name>
    <dbReference type="NCBI Taxonomy" id="43959"/>
    <lineage>
        <taxon>Eukaryota</taxon>
        <taxon>Fungi</taxon>
        <taxon>Dikarya</taxon>
        <taxon>Ascomycota</taxon>
        <taxon>Saccharomycotina</taxon>
        <taxon>Saccharomycetes</taxon>
        <taxon>Saccharomycopsidaceae</taxon>
        <taxon>Saccharomycopsis</taxon>
    </lineage>
</organism>
<dbReference type="Gene3D" id="1.20.930.40">
    <property type="entry name" value="Transferrin receptor-like, dimerisation domain"/>
    <property type="match status" value="1"/>
</dbReference>
<accession>A0AAV5QFC4</accession>
<dbReference type="InterPro" id="IPR046450">
    <property type="entry name" value="PA_dom_sf"/>
</dbReference>
<proteinExistence type="inferred from homology"/>
<sequence>MPREYYHQLPTSGNQQFPSNPPSYDETNFVNHRQSIGSLQSDTSDLEANIDFEEFEIDDPDNNLLTQNNASRLWDTAGSVSRSIGHGFCSKIVLPITGLLDPISEAWHTISVKFDVSVSKFVNPLVFKRFLYVVIVSAAMYVVISSELSNRASINGLFNDLTIMSAYIKSNLDPQNMQENLEYLSSIPHMAGTAGDLVLARYIYNVFSKSGIDGKQFDEMRSFINYPDNVKLELKKGEGYDQYTAELMEPRPPMNSDDATGQYSPYEDLPFKSFNFLSRDGKVDAPVVYVNYGRTIDYQTLESLGVNFQNSICFTRYGKISTPSKIKIATNNNCKAMVFFKDPKYMDLTKDEYRSIIEKQMVSFPASSPGNVLTPGWPSFDNDHRVPLENSKTAPEISSIPVSYKDVLPFFIALKSKGVNINTQDENFKDWEFGNDQMVKELGYSQPWTGTADEGAAEALLEVETIKRESKELWNIIGKIEGSEQGEKAILIGAQRDSGCFGAINPNTGTVVLLELIKIFTGMQRELNWQPLRSIYFMSIDGSEYNYAGITEWAEVNYKQISEEIFTYIDLGDTVSGDILEIMAHPAFEALISDVLNDVNIPIPDNKELNENEYENDKKLSTVFNDNYQTIRTFGNSYPFLSFVGTPVVQVKYTNAKSESPDEYSHRYPENSCFDTFQRFQDLEIDPNMKFHLSVVDIISQIMIKLVDEPIIPYSLDSLVERMNSYLEDLTQYCSMVSERKHVGNNKVLNIAALKQSMESFRTIGDQLTVWLRTWTDIVFAKDGAVEPSMLTAHRWEWNRKLIHLQRFSINESSISNRTWVKNMLFAPQIYEPEFYKHKETWQKFEWWTFPSIRDAVYQGHWDEAQREVDQLTSMVRYAIDGFFGR</sequence>
<comment type="caution">
    <text evidence="4">The sequence shown here is derived from an EMBL/GenBank/DDBJ whole genome shotgun (WGS) entry which is preliminary data.</text>
</comment>
<gene>
    <name evidence="4" type="ORF">DASC09_006260</name>
</gene>
<feature type="region of interest" description="Disordered" evidence="2">
    <location>
        <begin position="1"/>
        <end position="23"/>
    </location>
</feature>
<dbReference type="Gene3D" id="3.50.30.30">
    <property type="match status" value="1"/>
</dbReference>
<evidence type="ECO:0000259" key="3">
    <source>
        <dbReference type="Pfam" id="PF04253"/>
    </source>
</evidence>
<dbReference type="RefSeq" id="XP_064850301.1">
    <property type="nucleotide sequence ID" value="XM_064994229.1"/>
</dbReference>
<dbReference type="PANTHER" id="PTHR10404">
    <property type="entry name" value="N-ACETYLATED-ALPHA-LINKED ACIDIC DIPEPTIDASE"/>
    <property type="match status" value="1"/>
</dbReference>
<dbReference type="Proteomes" id="UP001360560">
    <property type="component" value="Unassembled WGS sequence"/>
</dbReference>
<dbReference type="GeneID" id="90071280"/>
<evidence type="ECO:0000313" key="5">
    <source>
        <dbReference type="Proteomes" id="UP001360560"/>
    </source>
</evidence>
<evidence type="ECO:0000256" key="2">
    <source>
        <dbReference type="SAM" id="MobiDB-lite"/>
    </source>
</evidence>
<keyword evidence="5" id="KW-1185">Reference proteome</keyword>
<dbReference type="EMBL" id="BTFZ01000001">
    <property type="protein sequence ID" value="GMM33301.1"/>
    <property type="molecule type" value="Genomic_DNA"/>
</dbReference>
<dbReference type="PANTHER" id="PTHR10404:SF72">
    <property type="entry name" value="ZINC METALLOPROTEASE TRE2-RELATED"/>
    <property type="match status" value="1"/>
</dbReference>
<dbReference type="SUPFAM" id="SSF47672">
    <property type="entry name" value="Transferrin receptor-like dimerisation domain"/>
    <property type="match status" value="1"/>
</dbReference>
<dbReference type="AlphaFoldDB" id="A0AAV5QFC4"/>
<dbReference type="InterPro" id="IPR007365">
    <property type="entry name" value="TFR-like_dimer_dom"/>
</dbReference>
<dbReference type="InterPro" id="IPR039373">
    <property type="entry name" value="Peptidase_M28B"/>
</dbReference>
<dbReference type="GO" id="GO:0004180">
    <property type="term" value="F:carboxypeptidase activity"/>
    <property type="evidence" value="ECO:0007669"/>
    <property type="project" value="TreeGrafter"/>
</dbReference>
<dbReference type="FunFam" id="3.40.630.10:FF:000101">
    <property type="entry name" value="N-acetylated alpha-linked acidic dipeptidase like 1"/>
    <property type="match status" value="1"/>
</dbReference>
<feature type="domain" description="Transferrin receptor-like dimerisation" evidence="3">
    <location>
        <begin position="750"/>
        <end position="880"/>
    </location>
</feature>